<dbReference type="EMBL" id="CABHNA010000086">
    <property type="protein sequence ID" value="VUX18917.1"/>
    <property type="molecule type" value="Genomic_DNA"/>
</dbReference>
<evidence type="ECO:0000313" key="2">
    <source>
        <dbReference type="EMBL" id="VUX18917.1"/>
    </source>
</evidence>
<sequence>MGTLYTRLSSITGEMSPESIEHHIARVMLEHIHQLNNISIGAMADLCSVSKSTISKFVKQLGFEDYKEFKAEAYSRGKREVYIKDLNTINITDYILQKGTEEYLDVLFSDIRYLFFNTDSKKIDHLVTLIHDYEEVAAFGEGYSETAALNFQHKMSFYQKFIYTTTNDRKQVEYISHAKENTLLLIFSNSGRYISEYTHLTDAPSKKCFEETKAKVVLFTSNREMEKDPRVDLCIDWEYKDLVQNHPVLYQLLIERIAIAYQNKYGFPMEK</sequence>
<accession>A0A564UH94</accession>
<evidence type="ECO:0000313" key="3">
    <source>
        <dbReference type="Proteomes" id="UP000363661"/>
    </source>
</evidence>
<dbReference type="SUPFAM" id="SSF46689">
    <property type="entry name" value="Homeodomain-like"/>
    <property type="match status" value="1"/>
</dbReference>
<gene>
    <name evidence="2" type="ORF">RTSSTS7063_02470</name>
</gene>
<dbReference type="RefSeq" id="WP_117569038.1">
    <property type="nucleotide sequence ID" value="NZ_CABHNA010000086.1"/>
</dbReference>
<dbReference type="Pfam" id="PF01418">
    <property type="entry name" value="HTH_6"/>
    <property type="match status" value="1"/>
</dbReference>
<dbReference type="GO" id="GO:0003700">
    <property type="term" value="F:DNA-binding transcription factor activity"/>
    <property type="evidence" value="ECO:0007669"/>
    <property type="project" value="InterPro"/>
</dbReference>
<dbReference type="PANTHER" id="PTHR30514:SF1">
    <property type="entry name" value="HTH-TYPE TRANSCRIPTIONAL REGULATOR HEXR-RELATED"/>
    <property type="match status" value="1"/>
</dbReference>
<dbReference type="Gene3D" id="1.10.10.10">
    <property type="entry name" value="Winged helix-like DNA-binding domain superfamily/Winged helix DNA-binding domain"/>
    <property type="match status" value="1"/>
</dbReference>
<evidence type="ECO:0000259" key="1">
    <source>
        <dbReference type="PROSITE" id="PS51071"/>
    </source>
</evidence>
<dbReference type="InterPro" id="IPR036388">
    <property type="entry name" value="WH-like_DNA-bd_sf"/>
</dbReference>
<dbReference type="GO" id="GO:1901135">
    <property type="term" value="P:carbohydrate derivative metabolic process"/>
    <property type="evidence" value="ECO:0007669"/>
    <property type="project" value="InterPro"/>
</dbReference>
<dbReference type="InterPro" id="IPR000281">
    <property type="entry name" value="HTH_RpiR"/>
</dbReference>
<dbReference type="SUPFAM" id="SSF53697">
    <property type="entry name" value="SIS domain"/>
    <property type="match status" value="1"/>
</dbReference>
<keyword evidence="2" id="KW-0238">DNA-binding</keyword>
<dbReference type="GO" id="GO:0003677">
    <property type="term" value="F:DNA binding"/>
    <property type="evidence" value="ECO:0007669"/>
    <property type="project" value="UniProtKB-KW"/>
</dbReference>
<dbReference type="GO" id="GO:0097367">
    <property type="term" value="F:carbohydrate derivative binding"/>
    <property type="evidence" value="ECO:0007669"/>
    <property type="project" value="InterPro"/>
</dbReference>
<proteinExistence type="predicted"/>
<organism evidence="2 3">
    <name type="scientific">[Ruminococcus] torques</name>
    <dbReference type="NCBI Taxonomy" id="33039"/>
    <lineage>
        <taxon>Bacteria</taxon>
        <taxon>Bacillati</taxon>
        <taxon>Bacillota</taxon>
        <taxon>Clostridia</taxon>
        <taxon>Lachnospirales</taxon>
        <taxon>Lachnospiraceae</taxon>
        <taxon>Mediterraneibacter</taxon>
    </lineage>
</organism>
<name>A0A564UH94_9FIRM</name>
<dbReference type="PROSITE" id="PS51071">
    <property type="entry name" value="HTH_RPIR"/>
    <property type="match status" value="1"/>
</dbReference>
<reference evidence="2 3" key="1">
    <citation type="submission" date="2019-07" db="EMBL/GenBank/DDBJ databases">
        <authorList>
            <person name="Hibberd C M."/>
            <person name="Gehrig L. J."/>
            <person name="Chang H.-W."/>
            <person name="Venkatesh S."/>
        </authorList>
    </citation>
    <scope>NUCLEOTIDE SEQUENCE [LARGE SCALE GENOMIC DNA]</scope>
    <source>
        <strain evidence="2">Ruminococcus_torques_SSTS_Bg7063</strain>
    </source>
</reference>
<dbReference type="InterPro" id="IPR046348">
    <property type="entry name" value="SIS_dom_sf"/>
</dbReference>
<dbReference type="InterPro" id="IPR009057">
    <property type="entry name" value="Homeodomain-like_sf"/>
</dbReference>
<dbReference type="PANTHER" id="PTHR30514">
    <property type="entry name" value="GLUCOKINASE"/>
    <property type="match status" value="1"/>
</dbReference>
<dbReference type="AlphaFoldDB" id="A0A564UH94"/>
<dbReference type="InterPro" id="IPR047640">
    <property type="entry name" value="RpiR-like"/>
</dbReference>
<protein>
    <submittedName>
        <fullName evidence="2">DNA-binding transcriptional regulator HexR</fullName>
    </submittedName>
</protein>
<dbReference type="Gene3D" id="3.40.50.10490">
    <property type="entry name" value="Glucose-6-phosphate isomerase like protein, domain 1"/>
    <property type="match status" value="1"/>
</dbReference>
<dbReference type="Proteomes" id="UP000363661">
    <property type="component" value="Unassembled WGS sequence"/>
</dbReference>
<keyword evidence="3" id="KW-1185">Reference proteome</keyword>
<feature type="domain" description="HTH rpiR-type" evidence="1">
    <location>
        <begin position="2"/>
        <end position="80"/>
    </location>
</feature>